<dbReference type="EMBL" id="KE646996">
    <property type="protein sequence ID" value="EQB62127.1"/>
    <property type="molecule type" value="Genomic_DNA"/>
</dbReference>
<dbReference type="OrthoDB" id="2190924at2759"/>
<accession>T0L3Q4</accession>
<proteinExistence type="predicted"/>
<dbReference type="AlphaFoldDB" id="T0L3Q4"/>
<gene>
    <name evidence="1" type="ORF">NAPIS_ORF00296</name>
</gene>
<reference evidence="1 2" key="1">
    <citation type="journal article" date="2013" name="BMC Genomics">
        <title>Genome sequencing and comparative genomics of honey bee microsporidia, Nosema apis reveal novel insights into host-parasite interactions.</title>
        <authorList>
            <person name="Chen Yp."/>
            <person name="Pettis J.S."/>
            <person name="Zhao Y."/>
            <person name="Liu X."/>
            <person name="Tallon L.J."/>
            <person name="Sadzewicz L.D."/>
            <person name="Li R."/>
            <person name="Zheng H."/>
            <person name="Huang S."/>
            <person name="Zhang X."/>
            <person name="Hamilton M.C."/>
            <person name="Pernal S.F."/>
            <person name="Melathopoulos A.P."/>
            <person name="Yan X."/>
            <person name="Evans J.D."/>
        </authorList>
    </citation>
    <scope>NUCLEOTIDE SEQUENCE [LARGE SCALE GENOMIC DNA]</scope>
    <source>
        <strain evidence="1 2">BRL 01</strain>
    </source>
</reference>
<keyword evidence="2" id="KW-1185">Reference proteome</keyword>
<sequence>MKTLYTQITDKLLEGLYKYKTSKVDNLRELFDFEDMVYNYNSWPELEQTYKNNIFNAQITLFKHLLKVDQYLNFYDSINSDKEIEIDIKNLKMHSQMLSRNCEPPEGFSNSPWYLPYNKLKIKKNGFFDHIEIDEKGYGTFLKNKPNDLEQAHVLKKEGDLQIKINKEKGIKLYIDAMFKYIKGYKKLDEFCQIGNFQALYIYVLDIYQLADENINVKQFLKLSLFSIKMYICNLKSNNETSELSKNVKELNQIFVNNDMFISIFHLERYYIDKYR</sequence>
<dbReference type="HOGENOM" id="CLU_1008638_0_0_1"/>
<protein>
    <submittedName>
        <fullName evidence="1">Uncharacterized protein</fullName>
    </submittedName>
</protein>
<organism evidence="1 2">
    <name type="scientific">Vairimorpha apis BRL 01</name>
    <dbReference type="NCBI Taxonomy" id="1037528"/>
    <lineage>
        <taxon>Eukaryota</taxon>
        <taxon>Fungi</taxon>
        <taxon>Fungi incertae sedis</taxon>
        <taxon>Microsporidia</taxon>
        <taxon>Nosematidae</taxon>
        <taxon>Vairimorpha</taxon>
    </lineage>
</organism>
<dbReference type="Proteomes" id="UP000053780">
    <property type="component" value="Unassembled WGS sequence"/>
</dbReference>
<dbReference type="VEuPathDB" id="MicrosporidiaDB:NAPIS_ORF00296"/>
<evidence type="ECO:0000313" key="1">
    <source>
        <dbReference type="EMBL" id="EQB62127.1"/>
    </source>
</evidence>
<name>T0L3Q4_9MICR</name>
<evidence type="ECO:0000313" key="2">
    <source>
        <dbReference type="Proteomes" id="UP000053780"/>
    </source>
</evidence>